<proteinExistence type="predicted"/>
<sequence>MLVCWEDTVVKGLKSTKHPIKVKVEHIDNSLMSLLQNGVNGSSCSDVQKSSVLTKLLLEGNSSRLSNPVVEDMTQTIARRKGERHSVDGESLGIVNHTDDIPEINGSDLCKMSESGSLDGIIAGSSCTTPQCSALMGSRGTESTKSGNFLKIQESDRICSCKIASTAYESCSGQDFVSGAPKRMLNSSLTSFINVKVEPLDNNDLHNLDKNAVGNFLLTKIVSVKSELETPDDSDGDEVDHMLLQDRIKLLAPREVPNLDISRNFKCCRKTVPSALDSPVVSKSAKPLRINRLRKRRKTATDSVETALEEDAPGLLQVLIDKGVSVNEIKLYGEMESDEALDDSFSEDSFAQLEAVISKLFSQRHSLLKFAPIRRTKGEKASYCLASLISLVEQARYLQFRKWPVEWGWCRDLQSFIFVFERHNRIVLERPEYGYATYFFELVHSLPIDWQLKRLVIAMKLSNCSRVNLIENKAFLVGEDLTEGEAQVLMEYGLGSK</sequence>
<gene>
    <name evidence="1" type="ORF">F0562_005394</name>
</gene>
<keyword evidence="2" id="KW-1185">Reference proteome</keyword>
<organism evidence="1 2">
    <name type="scientific">Nyssa sinensis</name>
    <dbReference type="NCBI Taxonomy" id="561372"/>
    <lineage>
        <taxon>Eukaryota</taxon>
        <taxon>Viridiplantae</taxon>
        <taxon>Streptophyta</taxon>
        <taxon>Embryophyta</taxon>
        <taxon>Tracheophyta</taxon>
        <taxon>Spermatophyta</taxon>
        <taxon>Magnoliopsida</taxon>
        <taxon>eudicotyledons</taxon>
        <taxon>Gunneridae</taxon>
        <taxon>Pentapetalae</taxon>
        <taxon>asterids</taxon>
        <taxon>Cornales</taxon>
        <taxon>Nyssaceae</taxon>
        <taxon>Nyssa</taxon>
    </lineage>
</organism>
<evidence type="ECO:0000313" key="1">
    <source>
        <dbReference type="EMBL" id="KAA8530672.1"/>
    </source>
</evidence>
<dbReference type="Proteomes" id="UP000325577">
    <property type="component" value="Linkage Group LG2"/>
</dbReference>
<dbReference type="EMBL" id="CM018043">
    <property type="protein sequence ID" value="KAA8530672.1"/>
    <property type="molecule type" value="Genomic_DNA"/>
</dbReference>
<dbReference type="OrthoDB" id="2021147at2759"/>
<protein>
    <submittedName>
        <fullName evidence="1">Uncharacterized protein</fullName>
    </submittedName>
</protein>
<dbReference type="PANTHER" id="PTHR47871">
    <property type="entry name" value="NAC DOMAIN-CONTAINING PROTEIN 8"/>
    <property type="match status" value="1"/>
</dbReference>
<name>A0A5J5ALN4_9ASTE</name>
<dbReference type="PANTHER" id="PTHR47871:SF2">
    <property type="entry name" value="OS03G0221300 PROTEIN"/>
    <property type="match status" value="1"/>
</dbReference>
<accession>A0A5J5ALN4</accession>
<reference evidence="1 2" key="1">
    <citation type="submission" date="2019-09" db="EMBL/GenBank/DDBJ databases">
        <title>A chromosome-level genome assembly of the Chinese tupelo Nyssa sinensis.</title>
        <authorList>
            <person name="Yang X."/>
            <person name="Kang M."/>
            <person name="Yang Y."/>
            <person name="Xiong H."/>
            <person name="Wang M."/>
            <person name="Zhang Z."/>
            <person name="Wang Z."/>
            <person name="Wu H."/>
            <person name="Ma T."/>
            <person name="Liu J."/>
            <person name="Xi Z."/>
        </authorList>
    </citation>
    <scope>NUCLEOTIDE SEQUENCE [LARGE SCALE GENOMIC DNA]</scope>
    <source>
        <strain evidence="1">J267</strain>
        <tissue evidence="1">Leaf</tissue>
    </source>
</reference>
<dbReference type="AlphaFoldDB" id="A0A5J5ALN4"/>
<evidence type="ECO:0000313" key="2">
    <source>
        <dbReference type="Proteomes" id="UP000325577"/>
    </source>
</evidence>